<accession>A0A6A2XNN7</accession>
<organism evidence="1 2">
    <name type="scientific">Hibiscus syriacus</name>
    <name type="common">Rose of Sharon</name>
    <dbReference type="NCBI Taxonomy" id="106335"/>
    <lineage>
        <taxon>Eukaryota</taxon>
        <taxon>Viridiplantae</taxon>
        <taxon>Streptophyta</taxon>
        <taxon>Embryophyta</taxon>
        <taxon>Tracheophyta</taxon>
        <taxon>Spermatophyta</taxon>
        <taxon>Magnoliopsida</taxon>
        <taxon>eudicotyledons</taxon>
        <taxon>Gunneridae</taxon>
        <taxon>Pentapetalae</taxon>
        <taxon>rosids</taxon>
        <taxon>malvids</taxon>
        <taxon>Malvales</taxon>
        <taxon>Malvaceae</taxon>
        <taxon>Malvoideae</taxon>
        <taxon>Hibiscus</taxon>
    </lineage>
</organism>
<name>A0A6A2XNN7_HIBSY</name>
<dbReference type="Proteomes" id="UP000436088">
    <property type="component" value="Unassembled WGS sequence"/>
</dbReference>
<evidence type="ECO:0000313" key="2">
    <source>
        <dbReference type="Proteomes" id="UP000436088"/>
    </source>
</evidence>
<dbReference type="AlphaFoldDB" id="A0A6A2XNN7"/>
<evidence type="ECO:0000313" key="1">
    <source>
        <dbReference type="EMBL" id="KAE8663636.1"/>
    </source>
</evidence>
<reference evidence="1" key="1">
    <citation type="submission" date="2019-09" db="EMBL/GenBank/DDBJ databases">
        <title>Draft genome information of white flower Hibiscus syriacus.</title>
        <authorList>
            <person name="Kim Y.-M."/>
        </authorList>
    </citation>
    <scope>NUCLEOTIDE SEQUENCE [LARGE SCALE GENOMIC DNA]</scope>
    <source>
        <strain evidence="1">YM2019G1</strain>
    </source>
</reference>
<dbReference type="PANTHER" id="PTHR34808:SF2">
    <property type="entry name" value="EXPRESSED PROTEIN"/>
    <property type="match status" value="1"/>
</dbReference>
<protein>
    <submittedName>
        <fullName evidence="1">Coiled-coil domain-containing protein 18</fullName>
    </submittedName>
</protein>
<proteinExistence type="predicted"/>
<keyword evidence="2" id="KW-1185">Reference proteome</keyword>
<dbReference type="OrthoDB" id="603047at2759"/>
<comment type="caution">
    <text evidence="1">The sequence shown here is derived from an EMBL/GenBank/DDBJ whole genome shotgun (WGS) entry which is preliminary data.</text>
</comment>
<dbReference type="EMBL" id="VEPZ02001669">
    <property type="protein sequence ID" value="KAE8663636.1"/>
    <property type="molecule type" value="Genomic_DNA"/>
</dbReference>
<dbReference type="PANTHER" id="PTHR34808">
    <property type="entry name" value="EXPRESSED PROTEIN"/>
    <property type="match status" value="1"/>
</dbReference>
<sequence length="111" mass="12375">MEAQLHRTSSIECEPRTLSIDQIQGAREAAMYVVSTRTIEEAMSIFTQGLEPVVCPAGDNIDTFLWDDEQGLEPVVCPAGDNIDTTMDLNEMEYFQDLDLQGMRDVVSAPF</sequence>
<gene>
    <name evidence="1" type="ORF">F3Y22_tig00112925pilonHSYRG00077</name>
</gene>